<evidence type="ECO:0000313" key="2">
    <source>
        <dbReference type="Proteomes" id="UP000789525"/>
    </source>
</evidence>
<sequence>MNNSPVYLRQLQGGFLFAEFVTDIKIVLLALLFKNFYLGKHATNNSVVFGVVPTKAKVAYHCPTARS</sequence>
<reference evidence="1" key="1">
    <citation type="submission" date="2021-06" db="EMBL/GenBank/DDBJ databases">
        <authorList>
            <person name="Kallberg Y."/>
            <person name="Tangrot J."/>
            <person name="Rosling A."/>
        </authorList>
    </citation>
    <scope>NUCLEOTIDE SEQUENCE</scope>
    <source>
        <strain evidence="1">CL356</strain>
    </source>
</reference>
<gene>
    <name evidence="1" type="ORF">ACOLOM_LOCUS150</name>
</gene>
<evidence type="ECO:0000313" key="1">
    <source>
        <dbReference type="EMBL" id="CAG8439790.1"/>
    </source>
</evidence>
<protein>
    <submittedName>
        <fullName evidence="1">16850_t:CDS:1</fullName>
    </submittedName>
</protein>
<proteinExistence type="predicted"/>
<keyword evidence="2" id="KW-1185">Reference proteome</keyword>
<dbReference type="EMBL" id="CAJVPT010000158">
    <property type="protein sequence ID" value="CAG8439790.1"/>
    <property type="molecule type" value="Genomic_DNA"/>
</dbReference>
<comment type="caution">
    <text evidence="1">The sequence shown here is derived from an EMBL/GenBank/DDBJ whole genome shotgun (WGS) entry which is preliminary data.</text>
</comment>
<name>A0ACA9JY00_9GLOM</name>
<accession>A0ACA9JY00</accession>
<dbReference type="Proteomes" id="UP000789525">
    <property type="component" value="Unassembled WGS sequence"/>
</dbReference>
<organism evidence="1 2">
    <name type="scientific">Acaulospora colombiana</name>
    <dbReference type="NCBI Taxonomy" id="27376"/>
    <lineage>
        <taxon>Eukaryota</taxon>
        <taxon>Fungi</taxon>
        <taxon>Fungi incertae sedis</taxon>
        <taxon>Mucoromycota</taxon>
        <taxon>Glomeromycotina</taxon>
        <taxon>Glomeromycetes</taxon>
        <taxon>Diversisporales</taxon>
        <taxon>Acaulosporaceae</taxon>
        <taxon>Acaulospora</taxon>
    </lineage>
</organism>